<organism evidence="2 3">
    <name type="scientific">Secundilactobacillus kimchicus JCM 15530</name>
    <dbReference type="NCBI Taxonomy" id="1302272"/>
    <lineage>
        <taxon>Bacteria</taxon>
        <taxon>Bacillati</taxon>
        <taxon>Bacillota</taxon>
        <taxon>Bacilli</taxon>
        <taxon>Lactobacillales</taxon>
        <taxon>Lactobacillaceae</taxon>
        <taxon>Secundilactobacillus</taxon>
    </lineage>
</organism>
<proteinExistence type="predicted"/>
<comment type="caution">
    <text evidence="2">The sequence shown here is derived from an EMBL/GenBank/DDBJ whole genome shotgun (WGS) entry which is preliminary data.</text>
</comment>
<dbReference type="EMBL" id="AZCX01000008">
    <property type="protein sequence ID" value="KRK47511.1"/>
    <property type="molecule type" value="Genomic_DNA"/>
</dbReference>
<accession>A0A0R1HXF5</accession>
<dbReference type="AlphaFoldDB" id="A0A0R1HXF5"/>
<evidence type="ECO:0000313" key="2">
    <source>
        <dbReference type="EMBL" id="KRK47511.1"/>
    </source>
</evidence>
<dbReference type="PANTHER" id="PTHR30543">
    <property type="entry name" value="CHROMATE REDUCTASE"/>
    <property type="match status" value="1"/>
</dbReference>
<dbReference type="STRING" id="1302272.FC96_GL002437"/>
<dbReference type="GO" id="GO:0016491">
    <property type="term" value="F:oxidoreductase activity"/>
    <property type="evidence" value="ECO:0007669"/>
    <property type="project" value="InterPro"/>
</dbReference>
<dbReference type="InterPro" id="IPR050712">
    <property type="entry name" value="NAD(P)H-dep_reductase"/>
</dbReference>
<evidence type="ECO:0000313" key="3">
    <source>
        <dbReference type="Proteomes" id="UP000050911"/>
    </source>
</evidence>
<dbReference type="InterPro" id="IPR005025">
    <property type="entry name" value="FMN_Rdtase-like_dom"/>
</dbReference>
<sequence length="198" mass="22264">MLNIGIILGSIRAGSLGETILDYWQKQTPNTADVTYHWLKLRDFPLAPYHHDETPLSQRIQDLQENESRWLETLAKMDGFVFVSPEYDHALTGAFKNALDYVGPETDHKPVQIVTYSSYSDGGMLAAANMVGILQMLQMIVLPTPVLLWNAGDNFAADGTLKDHPNSAHFANRLAEATHDITFYSQLLKDHPYEPINH</sequence>
<evidence type="ECO:0000259" key="1">
    <source>
        <dbReference type="Pfam" id="PF03358"/>
    </source>
</evidence>
<dbReference type="Gene3D" id="3.40.50.360">
    <property type="match status" value="1"/>
</dbReference>
<dbReference type="OrthoDB" id="9812295at2"/>
<gene>
    <name evidence="2" type="ORF">FC96_GL002437</name>
</gene>
<name>A0A0R1HXF5_9LACO</name>
<dbReference type="GO" id="GO:0005829">
    <property type="term" value="C:cytosol"/>
    <property type="evidence" value="ECO:0007669"/>
    <property type="project" value="TreeGrafter"/>
</dbReference>
<feature type="domain" description="NADPH-dependent FMN reductase-like" evidence="1">
    <location>
        <begin position="3"/>
        <end position="150"/>
    </location>
</feature>
<keyword evidence="3" id="KW-1185">Reference proteome</keyword>
<dbReference type="GO" id="GO:0010181">
    <property type="term" value="F:FMN binding"/>
    <property type="evidence" value="ECO:0007669"/>
    <property type="project" value="TreeGrafter"/>
</dbReference>
<dbReference type="InterPro" id="IPR029039">
    <property type="entry name" value="Flavoprotein-like_sf"/>
</dbReference>
<dbReference type="PATRIC" id="fig|1302272.5.peg.2484"/>
<reference evidence="2 3" key="1">
    <citation type="journal article" date="2015" name="Genome Announc.">
        <title>Expanding the biotechnology potential of lactobacilli through comparative genomics of 213 strains and associated genera.</title>
        <authorList>
            <person name="Sun Z."/>
            <person name="Harris H.M."/>
            <person name="McCann A."/>
            <person name="Guo C."/>
            <person name="Argimon S."/>
            <person name="Zhang W."/>
            <person name="Yang X."/>
            <person name="Jeffery I.B."/>
            <person name="Cooney J.C."/>
            <person name="Kagawa T.F."/>
            <person name="Liu W."/>
            <person name="Song Y."/>
            <person name="Salvetti E."/>
            <person name="Wrobel A."/>
            <person name="Rasinkangas P."/>
            <person name="Parkhill J."/>
            <person name="Rea M.C."/>
            <person name="O'Sullivan O."/>
            <person name="Ritari J."/>
            <person name="Douillard F.P."/>
            <person name="Paul Ross R."/>
            <person name="Yang R."/>
            <person name="Briner A.E."/>
            <person name="Felis G.E."/>
            <person name="de Vos W.M."/>
            <person name="Barrangou R."/>
            <person name="Klaenhammer T.R."/>
            <person name="Caufield P.W."/>
            <person name="Cui Y."/>
            <person name="Zhang H."/>
            <person name="O'Toole P.W."/>
        </authorList>
    </citation>
    <scope>NUCLEOTIDE SEQUENCE [LARGE SCALE GENOMIC DNA]</scope>
    <source>
        <strain evidence="2 3">JCM 15530</strain>
    </source>
</reference>
<dbReference type="Proteomes" id="UP000050911">
    <property type="component" value="Unassembled WGS sequence"/>
</dbReference>
<dbReference type="PANTHER" id="PTHR30543:SF21">
    <property type="entry name" value="NAD(P)H-DEPENDENT FMN REDUCTASE LOT6"/>
    <property type="match status" value="1"/>
</dbReference>
<dbReference type="Pfam" id="PF03358">
    <property type="entry name" value="FMN_red"/>
    <property type="match status" value="1"/>
</dbReference>
<dbReference type="RefSeq" id="WP_054661080.1">
    <property type="nucleotide sequence ID" value="NZ_AZCX01000008.1"/>
</dbReference>
<dbReference type="SUPFAM" id="SSF52218">
    <property type="entry name" value="Flavoproteins"/>
    <property type="match status" value="1"/>
</dbReference>
<protein>
    <submittedName>
        <fullName evidence="2">Flavin reductase</fullName>
    </submittedName>
</protein>